<feature type="region of interest" description="Disordered" evidence="1">
    <location>
        <begin position="84"/>
        <end position="103"/>
    </location>
</feature>
<sequence length="103" mass="11527">MKWLVRLSRPVEIELTANLYYQPLTSAVNLSSLRLTFSWFAENISRVRTPSVTGSFPLSIVFLQVKALIPTTVPYAGSPVPGRITQASKNREQGKKKTKVFCV</sequence>
<accession>A0A8T3C275</accession>
<dbReference type="AlphaFoldDB" id="A0A8T3C275"/>
<proteinExistence type="predicted"/>
<evidence type="ECO:0000313" key="2">
    <source>
        <dbReference type="EMBL" id="KAI0523445.1"/>
    </source>
</evidence>
<organism evidence="2 3">
    <name type="scientific">Dendrobium nobile</name>
    <name type="common">Orchid</name>
    <dbReference type="NCBI Taxonomy" id="94219"/>
    <lineage>
        <taxon>Eukaryota</taxon>
        <taxon>Viridiplantae</taxon>
        <taxon>Streptophyta</taxon>
        <taxon>Embryophyta</taxon>
        <taxon>Tracheophyta</taxon>
        <taxon>Spermatophyta</taxon>
        <taxon>Magnoliopsida</taxon>
        <taxon>Liliopsida</taxon>
        <taxon>Asparagales</taxon>
        <taxon>Orchidaceae</taxon>
        <taxon>Epidendroideae</taxon>
        <taxon>Malaxideae</taxon>
        <taxon>Dendrobiinae</taxon>
        <taxon>Dendrobium</taxon>
    </lineage>
</organism>
<keyword evidence="3" id="KW-1185">Reference proteome</keyword>
<dbReference type="Proteomes" id="UP000829196">
    <property type="component" value="Unassembled WGS sequence"/>
</dbReference>
<evidence type="ECO:0000256" key="1">
    <source>
        <dbReference type="SAM" id="MobiDB-lite"/>
    </source>
</evidence>
<name>A0A8T3C275_DENNO</name>
<comment type="caution">
    <text evidence="2">The sequence shown here is derived from an EMBL/GenBank/DDBJ whole genome shotgun (WGS) entry which is preliminary data.</text>
</comment>
<reference evidence="2" key="1">
    <citation type="journal article" date="2022" name="Front. Genet.">
        <title>Chromosome-Scale Assembly of the Dendrobium nobile Genome Provides Insights Into the Molecular Mechanism of the Biosynthesis of the Medicinal Active Ingredient of Dendrobium.</title>
        <authorList>
            <person name="Xu Q."/>
            <person name="Niu S.-C."/>
            <person name="Li K.-L."/>
            <person name="Zheng P.-J."/>
            <person name="Zhang X.-J."/>
            <person name="Jia Y."/>
            <person name="Liu Y."/>
            <person name="Niu Y.-X."/>
            <person name="Yu L.-H."/>
            <person name="Chen D.-F."/>
            <person name="Zhang G.-Q."/>
        </authorList>
    </citation>
    <scope>NUCLEOTIDE SEQUENCE</scope>
    <source>
        <tissue evidence="2">Leaf</tissue>
    </source>
</reference>
<evidence type="ECO:0000313" key="3">
    <source>
        <dbReference type="Proteomes" id="UP000829196"/>
    </source>
</evidence>
<dbReference type="EMBL" id="JAGYWB010000005">
    <property type="protein sequence ID" value="KAI0523445.1"/>
    <property type="molecule type" value="Genomic_DNA"/>
</dbReference>
<protein>
    <submittedName>
        <fullName evidence="2">Uncharacterized protein</fullName>
    </submittedName>
</protein>
<gene>
    <name evidence="2" type="ORF">KFK09_005840</name>
</gene>